<proteinExistence type="predicted"/>
<protein>
    <recommendedName>
        <fullName evidence="4">Protein stand still</fullName>
    </recommendedName>
</protein>
<dbReference type="EnsemblMetazoa" id="GMOY007174-RA">
    <property type="protein sequence ID" value="GMOY007174-PA"/>
    <property type="gene ID" value="GMOY007174"/>
</dbReference>
<evidence type="ECO:0000256" key="1">
    <source>
        <dbReference type="SAM" id="MobiDB-lite"/>
    </source>
</evidence>
<sequence length="391" mass="44912">MEDMENSSLNSQENQNYDNTSLPGTNVFTDTNQEISAAGTLSNLNQNSNTMKENENFNCNMDQSRHFHIPYILNGELYQIQTQEGENVTVKCCNCPSNRVYRGSVRSTGNFHMHIKFSNLGKTQRRHPDLLGKLHNMKVNALLERRDRLMRNKKFSNHRSHRNLATSTPVRVFKTEPISQNQADIQLMPEVSRINSSPELSLMHTHKLKIKTVFQRHQLESNEMRQESTQLLSTSAQNYTELPTMQESVNGDNTLSYQNANESTISPAVSYVNTSYNFVNGTGTANERNYHNLSNVKPEDFSTAEEAINVATLTQTTSTESFNSIQGDARNSGPDTGNRDSNYWSDVILRIEKYLELIQSEMNVRNQIETDRMYLEIAKFKYLHPNFHYNW</sequence>
<organism evidence="2 3">
    <name type="scientific">Glossina morsitans morsitans</name>
    <name type="common">Savannah tsetse fly</name>
    <dbReference type="NCBI Taxonomy" id="37546"/>
    <lineage>
        <taxon>Eukaryota</taxon>
        <taxon>Metazoa</taxon>
        <taxon>Ecdysozoa</taxon>
        <taxon>Arthropoda</taxon>
        <taxon>Hexapoda</taxon>
        <taxon>Insecta</taxon>
        <taxon>Pterygota</taxon>
        <taxon>Neoptera</taxon>
        <taxon>Endopterygota</taxon>
        <taxon>Diptera</taxon>
        <taxon>Brachycera</taxon>
        <taxon>Muscomorpha</taxon>
        <taxon>Hippoboscoidea</taxon>
        <taxon>Glossinidae</taxon>
        <taxon>Glossina</taxon>
    </lineage>
</organism>
<feature type="compositionally biased region" description="Low complexity" evidence="1">
    <location>
        <begin position="1"/>
        <end position="16"/>
    </location>
</feature>
<keyword evidence="3" id="KW-1185">Reference proteome</keyword>
<dbReference type="EMBL" id="CCAG010009655">
    <property type="status" value="NOT_ANNOTATED_CDS"/>
    <property type="molecule type" value="Genomic_DNA"/>
</dbReference>
<evidence type="ECO:0000313" key="3">
    <source>
        <dbReference type="Proteomes" id="UP000092444"/>
    </source>
</evidence>
<accession>A0A1B0G1L6</accession>
<feature type="compositionally biased region" description="Polar residues" evidence="1">
    <location>
        <begin position="17"/>
        <end position="28"/>
    </location>
</feature>
<dbReference type="Proteomes" id="UP000092444">
    <property type="component" value="Unassembled WGS sequence"/>
</dbReference>
<reference evidence="2" key="1">
    <citation type="submission" date="2020-05" db="UniProtKB">
        <authorList>
            <consortium name="EnsemblMetazoa"/>
        </authorList>
    </citation>
    <scope>IDENTIFICATION</scope>
    <source>
        <strain evidence="2">Yale</strain>
    </source>
</reference>
<name>A0A1B0G1L6_GLOMM</name>
<feature type="region of interest" description="Disordered" evidence="1">
    <location>
        <begin position="319"/>
        <end position="339"/>
    </location>
</feature>
<feature type="region of interest" description="Disordered" evidence="1">
    <location>
        <begin position="1"/>
        <end position="28"/>
    </location>
</feature>
<evidence type="ECO:0008006" key="4">
    <source>
        <dbReference type="Google" id="ProtNLM"/>
    </source>
</evidence>
<dbReference type="PhylomeDB" id="A0A1B0G1L6"/>
<dbReference type="AlphaFoldDB" id="A0A1B0G1L6"/>
<evidence type="ECO:0000313" key="2">
    <source>
        <dbReference type="EnsemblMetazoa" id="GMOY007174-PA"/>
    </source>
</evidence>
<dbReference type="VEuPathDB" id="VectorBase:GMOY007174"/>